<protein>
    <recommendedName>
        <fullName evidence="1">Radical SAM core domain-containing protein</fullName>
    </recommendedName>
</protein>
<dbReference type="GO" id="GO:0051539">
    <property type="term" value="F:4 iron, 4 sulfur cluster binding"/>
    <property type="evidence" value="ECO:0007669"/>
    <property type="project" value="TreeGrafter"/>
</dbReference>
<dbReference type="SUPFAM" id="SSF102114">
    <property type="entry name" value="Radical SAM enzymes"/>
    <property type="match status" value="1"/>
</dbReference>
<dbReference type="PANTHER" id="PTHR43020:SF2">
    <property type="entry name" value="MITOCHONDRIAL TRNA METHYLTHIOTRANSFERASE CDK5RAP1"/>
    <property type="match status" value="1"/>
</dbReference>
<evidence type="ECO:0000313" key="2">
    <source>
        <dbReference type="EMBL" id="SVE39333.1"/>
    </source>
</evidence>
<feature type="non-terminal residue" evidence="2">
    <location>
        <position position="55"/>
    </location>
</feature>
<evidence type="ECO:0000259" key="1">
    <source>
        <dbReference type="Pfam" id="PF04055"/>
    </source>
</evidence>
<accession>A0A383D503</accession>
<dbReference type="EMBL" id="UINC01214209">
    <property type="protein sequence ID" value="SVE39333.1"/>
    <property type="molecule type" value="Genomic_DNA"/>
</dbReference>
<dbReference type="InterPro" id="IPR023404">
    <property type="entry name" value="rSAM_horseshoe"/>
</dbReference>
<dbReference type="InterPro" id="IPR058240">
    <property type="entry name" value="rSAM_sf"/>
</dbReference>
<reference evidence="2" key="1">
    <citation type="submission" date="2018-05" db="EMBL/GenBank/DDBJ databases">
        <authorList>
            <person name="Lanie J.A."/>
            <person name="Ng W.-L."/>
            <person name="Kazmierczak K.M."/>
            <person name="Andrzejewski T.M."/>
            <person name="Davidsen T.M."/>
            <person name="Wayne K.J."/>
            <person name="Tettelin H."/>
            <person name="Glass J.I."/>
            <person name="Rusch D."/>
            <person name="Podicherti R."/>
            <person name="Tsui H.-C.T."/>
            <person name="Winkler M.E."/>
        </authorList>
    </citation>
    <scope>NUCLEOTIDE SEQUENCE</scope>
</reference>
<dbReference type="Pfam" id="PF04055">
    <property type="entry name" value="Radical_SAM"/>
    <property type="match status" value="1"/>
</dbReference>
<dbReference type="AlphaFoldDB" id="A0A383D503"/>
<gene>
    <name evidence="2" type="ORF">METZ01_LOCUS492187</name>
</gene>
<organism evidence="2">
    <name type="scientific">marine metagenome</name>
    <dbReference type="NCBI Taxonomy" id="408172"/>
    <lineage>
        <taxon>unclassified sequences</taxon>
        <taxon>metagenomes</taxon>
        <taxon>ecological metagenomes</taxon>
    </lineage>
</organism>
<dbReference type="GO" id="GO:0005829">
    <property type="term" value="C:cytosol"/>
    <property type="evidence" value="ECO:0007669"/>
    <property type="project" value="TreeGrafter"/>
</dbReference>
<name>A0A383D503_9ZZZZ</name>
<dbReference type="PANTHER" id="PTHR43020">
    <property type="entry name" value="CDK5 REGULATORY SUBUNIT-ASSOCIATED PROTEIN 1"/>
    <property type="match status" value="1"/>
</dbReference>
<dbReference type="Gene3D" id="3.80.30.20">
    <property type="entry name" value="tm_1862 like domain"/>
    <property type="match status" value="1"/>
</dbReference>
<dbReference type="GO" id="GO:0035597">
    <property type="term" value="F:tRNA-2-methylthio-N(6)-dimethylallyladenosine(37) synthase activity"/>
    <property type="evidence" value="ECO:0007669"/>
    <property type="project" value="TreeGrafter"/>
</dbReference>
<feature type="domain" description="Radical SAM core" evidence="1">
    <location>
        <begin position="1"/>
        <end position="49"/>
    </location>
</feature>
<dbReference type="InterPro" id="IPR007197">
    <property type="entry name" value="rSAM"/>
</dbReference>
<proteinExistence type="predicted"/>
<sequence>MRRRYTAEEFLDTTNLIRDAIENVAITGDLIVGFPGENESDFENTLQLVSKLQFS</sequence>